<keyword evidence="13" id="KW-1185">Reference proteome</keyword>
<dbReference type="InterPro" id="IPR039426">
    <property type="entry name" value="TonB-dep_rcpt-like"/>
</dbReference>
<dbReference type="Gene3D" id="2.60.40.1120">
    <property type="entry name" value="Carboxypeptidase-like, regulatory domain"/>
    <property type="match status" value="1"/>
</dbReference>
<dbReference type="NCBIfam" id="TIGR04057">
    <property type="entry name" value="SusC_RagA_signa"/>
    <property type="match status" value="1"/>
</dbReference>
<dbReference type="GO" id="GO:0009279">
    <property type="term" value="C:cell outer membrane"/>
    <property type="evidence" value="ECO:0007669"/>
    <property type="project" value="UniProtKB-SubCell"/>
</dbReference>
<dbReference type="InterPro" id="IPR037066">
    <property type="entry name" value="Plug_dom_sf"/>
</dbReference>
<organism evidence="12 13">
    <name type="scientific">Mariniflexile litorale</name>
    <dbReference type="NCBI Taxonomy" id="3045158"/>
    <lineage>
        <taxon>Bacteria</taxon>
        <taxon>Pseudomonadati</taxon>
        <taxon>Bacteroidota</taxon>
        <taxon>Flavobacteriia</taxon>
        <taxon>Flavobacteriales</taxon>
        <taxon>Flavobacteriaceae</taxon>
        <taxon>Mariniflexile</taxon>
    </lineage>
</organism>
<dbReference type="KEGG" id="mlil:QLS71_002950"/>
<keyword evidence="2 8" id="KW-0813">Transport</keyword>
<feature type="domain" description="TonB-dependent receptor plug" evidence="11">
    <location>
        <begin position="125"/>
        <end position="230"/>
    </location>
</feature>
<protein>
    <submittedName>
        <fullName evidence="12">TonB-dependent receptor</fullName>
    </submittedName>
</protein>
<dbReference type="PROSITE" id="PS52016">
    <property type="entry name" value="TONB_DEPENDENT_REC_3"/>
    <property type="match status" value="1"/>
</dbReference>
<keyword evidence="12" id="KW-0675">Receptor</keyword>
<evidence type="ECO:0000259" key="10">
    <source>
        <dbReference type="Pfam" id="PF00593"/>
    </source>
</evidence>
<evidence type="ECO:0000256" key="1">
    <source>
        <dbReference type="ARBA" id="ARBA00004571"/>
    </source>
</evidence>
<dbReference type="SUPFAM" id="SSF56935">
    <property type="entry name" value="Porins"/>
    <property type="match status" value="1"/>
</dbReference>
<dbReference type="InterPro" id="IPR023996">
    <property type="entry name" value="TonB-dep_OMP_SusC/RagA"/>
</dbReference>
<evidence type="ECO:0000313" key="12">
    <source>
        <dbReference type="EMBL" id="XBL14982.1"/>
    </source>
</evidence>
<proteinExistence type="inferred from homology"/>
<evidence type="ECO:0000256" key="8">
    <source>
        <dbReference type="PROSITE-ProRule" id="PRU01360"/>
    </source>
</evidence>
<evidence type="ECO:0000256" key="4">
    <source>
        <dbReference type="ARBA" id="ARBA00022692"/>
    </source>
</evidence>
<evidence type="ECO:0000259" key="11">
    <source>
        <dbReference type="Pfam" id="PF07715"/>
    </source>
</evidence>
<dbReference type="InterPro" id="IPR012910">
    <property type="entry name" value="Plug_dom"/>
</dbReference>
<evidence type="ECO:0000256" key="9">
    <source>
        <dbReference type="RuleBase" id="RU003357"/>
    </source>
</evidence>
<dbReference type="AlphaFoldDB" id="A0AAU7EFM8"/>
<dbReference type="RefSeq" id="WP_308990427.1">
    <property type="nucleotide sequence ID" value="NZ_CP155618.1"/>
</dbReference>
<dbReference type="NCBIfam" id="TIGR04056">
    <property type="entry name" value="OMP_RagA_SusC"/>
    <property type="match status" value="1"/>
</dbReference>
<dbReference type="FunFam" id="2.170.130.10:FF:000003">
    <property type="entry name" value="SusC/RagA family TonB-linked outer membrane protein"/>
    <property type="match status" value="1"/>
</dbReference>
<dbReference type="InterPro" id="IPR023997">
    <property type="entry name" value="TonB-dep_OMP_SusC/RagA_CS"/>
</dbReference>
<dbReference type="InterPro" id="IPR000531">
    <property type="entry name" value="Beta-barrel_TonB"/>
</dbReference>
<evidence type="ECO:0000256" key="2">
    <source>
        <dbReference type="ARBA" id="ARBA00022448"/>
    </source>
</evidence>
<evidence type="ECO:0000256" key="5">
    <source>
        <dbReference type="ARBA" id="ARBA00023077"/>
    </source>
</evidence>
<comment type="subcellular location">
    <subcellularLocation>
        <location evidence="1 8">Cell outer membrane</location>
        <topology evidence="1 8">Multi-pass membrane protein</topology>
    </subcellularLocation>
</comment>
<keyword evidence="4 8" id="KW-0812">Transmembrane</keyword>
<keyword evidence="5 9" id="KW-0798">TonB box</keyword>
<dbReference type="Pfam" id="PF07715">
    <property type="entry name" value="Plug"/>
    <property type="match status" value="1"/>
</dbReference>
<keyword evidence="3 8" id="KW-1134">Transmembrane beta strand</keyword>
<evidence type="ECO:0000256" key="6">
    <source>
        <dbReference type="ARBA" id="ARBA00023136"/>
    </source>
</evidence>
<keyword evidence="7 8" id="KW-0998">Cell outer membrane</keyword>
<evidence type="ECO:0000313" key="13">
    <source>
        <dbReference type="Proteomes" id="UP001224325"/>
    </source>
</evidence>
<dbReference type="Pfam" id="PF00593">
    <property type="entry name" value="TonB_dep_Rec_b-barrel"/>
    <property type="match status" value="1"/>
</dbReference>
<keyword evidence="6 8" id="KW-0472">Membrane</keyword>
<feature type="domain" description="TonB-dependent receptor-like beta-barrel" evidence="10">
    <location>
        <begin position="363"/>
        <end position="753"/>
    </location>
</feature>
<evidence type="ECO:0000256" key="3">
    <source>
        <dbReference type="ARBA" id="ARBA00022452"/>
    </source>
</evidence>
<dbReference type="InterPro" id="IPR008969">
    <property type="entry name" value="CarboxyPept-like_regulatory"/>
</dbReference>
<sequence length="992" mass="111367">MQQITTIIKLKRNRFCSFLIFTFFLVLSGYAQEIKISGLVTSAIDNMPLPGVNVIEKGTSNGNITNFDGSYSIKASSEAVLVYSYIGFKTQEIKVSSQSKIDIALIEDVESLDDVVVVGYGTQRKEDVTSAVSSVKSDEFVKGNVNDIGQLLQGKVAGLSVSMNSGDPRAGSQIRLRGTNSIIGSSSPLILIDGIPGDFQTVAPEDIESIDVLKDGSAAAIYGTRGTNGVILITTRRASGSYTNRVDYSVSVSTQEIANRLDVLSADDYRRQIEQGERDPSQDFGSSTNWLNEMTRTPFSQVHNLTLRGGNSKTNYIANINYRGLEGVFLKSNNKTFSGRIDINHNMLDDKLKFNFGMISRSQNNTTTTDQNYTYRQALIRNPTEPIYDAEGNWFERPGNFDYENPLARIYESDGEERSLFSRYNTKITYEPVKGLKLNALGSLGRYYQTRGYAETKNHISNVKNGLNGFVYNGTRETQEKLLELTAQYSASINKHAFTFLTGYSHQESYYRDYSMTNRDFPTDEFSYHNIGLGNGINEGDASVGGETSKSNLIGFFNRLNYNFDNRYLFMASVRHEAASQLYRTEKPWGTFPAVSAGWRISEESFLKDVDFIYNLKLRAGFGVTGTPNGSAFGAVPLLGFGSYFYYNGEWIRTLVPSQNANPDLKWEEKRETNLGLDFGFIDNRISGSVDYYERDINDLLYDYSVPVPPNLYPTTRANVGKMKNKGLEIALNFIPVQNENFEWTSNLNFSTNSNKLVSISNDLYQSTNDFFTAGGTGSPITTFTHLVKVGEAVGNFYGFKVTGIDDDGLWIYETPEGETQSYDEFNHSFEDKQVLGNGLPKYYANWNNSFKYKQFDLTVAMRGAFDYQILNFERMYFENPSIQQYNRLTSSEDPIFGKDVALNAPEEFTSHYIEDGDFWKIDNITIGYNFDKIGKHIKSARLSFSTLNTFTFTKYSGIDPEVNRGGLAPGNDGRDKYPTTRTYTLGLNVSF</sequence>
<dbReference type="Pfam" id="PF13715">
    <property type="entry name" value="CarbopepD_reg_2"/>
    <property type="match status" value="1"/>
</dbReference>
<dbReference type="Gene3D" id="2.170.130.10">
    <property type="entry name" value="TonB-dependent receptor, plug domain"/>
    <property type="match status" value="1"/>
</dbReference>
<accession>A0AAU7EFM8</accession>
<reference evidence="12" key="1">
    <citation type="submission" date="2024-04" db="EMBL/GenBank/DDBJ databases">
        <title>Mariniflexile litorale, isolated from the shallow sediments of the Sea of Japan.</title>
        <authorList>
            <person name="Romanenko L."/>
            <person name="Isaeva M."/>
        </authorList>
    </citation>
    <scope>NUCLEOTIDE SEQUENCE [LARGE SCALE GENOMIC DNA]</scope>
    <source>
        <strain evidence="12">KMM 9835</strain>
    </source>
</reference>
<dbReference type="SUPFAM" id="SSF49464">
    <property type="entry name" value="Carboxypeptidase regulatory domain-like"/>
    <property type="match status" value="1"/>
</dbReference>
<gene>
    <name evidence="12" type="ORF">QLS71_002950</name>
</gene>
<dbReference type="Proteomes" id="UP001224325">
    <property type="component" value="Chromosome"/>
</dbReference>
<dbReference type="EMBL" id="CP155618">
    <property type="protein sequence ID" value="XBL14982.1"/>
    <property type="molecule type" value="Genomic_DNA"/>
</dbReference>
<evidence type="ECO:0000256" key="7">
    <source>
        <dbReference type="ARBA" id="ARBA00023237"/>
    </source>
</evidence>
<dbReference type="Gene3D" id="2.40.170.20">
    <property type="entry name" value="TonB-dependent receptor, beta-barrel domain"/>
    <property type="match status" value="1"/>
</dbReference>
<comment type="similarity">
    <text evidence="8 9">Belongs to the TonB-dependent receptor family.</text>
</comment>
<dbReference type="InterPro" id="IPR036942">
    <property type="entry name" value="Beta-barrel_TonB_sf"/>
</dbReference>
<name>A0AAU7EFM8_9FLAO</name>